<keyword evidence="2" id="KW-0732">Signal</keyword>
<feature type="compositionally biased region" description="Low complexity" evidence="1">
    <location>
        <begin position="114"/>
        <end position="123"/>
    </location>
</feature>
<feature type="chain" id="PRO_5018650515" evidence="2">
    <location>
        <begin position="23"/>
        <end position="506"/>
    </location>
</feature>
<feature type="compositionally biased region" description="Polar residues" evidence="1">
    <location>
        <begin position="475"/>
        <end position="491"/>
    </location>
</feature>
<protein>
    <submittedName>
        <fullName evidence="3">Uncharacterized protein</fullName>
    </submittedName>
</protein>
<evidence type="ECO:0000256" key="2">
    <source>
        <dbReference type="SAM" id="SignalP"/>
    </source>
</evidence>
<reference evidence="3 4" key="2">
    <citation type="submission" date="2019-01" db="EMBL/GenBank/DDBJ databases">
        <title>A chromosome length genome reference of the Java medaka (oryzias javanicus).</title>
        <authorList>
            <person name="Herpin A."/>
            <person name="Takehana Y."/>
            <person name="Naruse K."/>
            <person name="Ansai S."/>
            <person name="Kawaguchi M."/>
        </authorList>
    </citation>
    <scope>NUCLEOTIDE SEQUENCE [LARGE SCALE GENOMIC DNA]</scope>
    <source>
        <strain evidence="3">RS831</strain>
        <tissue evidence="3">Whole body</tissue>
    </source>
</reference>
<reference evidence="3 4" key="1">
    <citation type="submission" date="2018-11" db="EMBL/GenBank/DDBJ databases">
        <authorList>
            <person name="Lopez-Roques C."/>
            <person name="Donnadieu C."/>
            <person name="Bouchez O."/>
            <person name="Klopp C."/>
            <person name="Cabau C."/>
            <person name="Zahm M."/>
        </authorList>
    </citation>
    <scope>NUCLEOTIDE SEQUENCE [LARGE SCALE GENOMIC DNA]</scope>
    <source>
        <strain evidence="3">RS831</strain>
        <tissue evidence="3">Whole body</tissue>
    </source>
</reference>
<dbReference type="Proteomes" id="UP000283210">
    <property type="component" value="Chromosome 11"/>
</dbReference>
<evidence type="ECO:0000256" key="1">
    <source>
        <dbReference type="SAM" id="MobiDB-lite"/>
    </source>
</evidence>
<keyword evidence="4" id="KW-1185">Reference proteome</keyword>
<feature type="compositionally biased region" description="Low complexity" evidence="1">
    <location>
        <begin position="262"/>
        <end position="297"/>
    </location>
</feature>
<feature type="region of interest" description="Disordered" evidence="1">
    <location>
        <begin position="23"/>
        <end position="98"/>
    </location>
</feature>
<feature type="compositionally biased region" description="Low complexity" evidence="1">
    <location>
        <begin position="89"/>
        <end position="98"/>
    </location>
</feature>
<feature type="signal peptide" evidence="2">
    <location>
        <begin position="1"/>
        <end position="22"/>
    </location>
</feature>
<feature type="compositionally biased region" description="Low complexity" evidence="1">
    <location>
        <begin position="318"/>
        <end position="338"/>
    </location>
</feature>
<dbReference type="OrthoDB" id="8962950at2759"/>
<dbReference type="AlphaFoldDB" id="A0A3S2P8E2"/>
<feature type="region of interest" description="Disordered" evidence="1">
    <location>
        <begin position="460"/>
        <end position="506"/>
    </location>
</feature>
<sequence>MLPPRNLLIVSLVILLATTVSTAPVEEKEREEAELEATEEVEGELSEEEEDDDDSQSQHKIKAGNLGTQQTITSIAAAGGSVSGGPSAGMGPNDGAAGSSAGLHGAVFSVDSAAAGGPSSSSGQTHLGSDKVDSNINGNGQKILNGGGGGGEGVGVHSQTGVLGTFGGGVSHLSQTGGSPTGEMNAGIIDPSSHDHLLGLWYFLLSGGGLINHFNLGSHVSIAGHKTPPTHLDSTVIGSGVTGAPFGDKSILDSPADVAHHSAISAGSSGPDSPSSGPGLSADRPGPDGSSPGSGPDQTLSNDRSGPDGFSVVSGLDPSLLRPASGPSLSAAGSSSSLDNGAFREQTEEAESADNNGNGRQSLLTDTNGAVTDRTASSSDLGSLQTDLTGGAAESVTRLHPAGPASTMEPARDVTESSFGGLHTASGVGVTHTLGGVSGIYSHTDFITVTADFIGRSTADPTGTPFDSSHPAVTDHTQMAGSVTEQYNPSGQGPEGAENVELEDTC</sequence>
<feature type="region of interest" description="Disordered" evidence="1">
    <location>
        <begin position="114"/>
        <end position="155"/>
    </location>
</feature>
<name>A0A3S2P8E2_ORYJA</name>
<evidence type="ECO:0000313" key="3">
    <source>
        <dbReference type="EMBL" id="RVE67079.1"/>
    </source>
</evidence>
<organism evidence="3 4">
    <name type="scientific">Oryzias javanicus</name>
    <name type="common">Javanese ricefish</name>
    <name type="synonym">Aplocheilus javanicus</name>
    <dbReference type="NCBI Taxonomy" id="123683"/>
    <lineage>
        <taxon>Eukaryota</taxon>
        <taxon>Metazoa</taxon>
        <taxon>Chordata</taxon>
        <taxon>Craniata</taxon>
        <taxon>Vertebrata</taxon>
        <taxon>Euteleostomi</taxon>
        <taxon>Actinopterygii</taxon>
        <taxon>Neopterygii</taxon>
        <taxon>Teleostei</taxon>
        <taxon>Neoteleostei</taxon>
        <taxon>Acanthomorphata</taxon>
        <taxon>Ovalentaria</taxon>
        <taxon>Atherinomorphae</taxon>
        <taxon>Beloniformes</taxon>
        <taxon>Adrianichthyidae</taxon>
        <taxon>Oryziinae</taxon>
        <taxon>Oryzias</taxon>
    </lineage>
</organism>
<feature type="compositionally biased region" description="Acidic residues" evidence="1">
    <location>
        <begin position="32"/>
        <end position="55"/>
    </location>
</feature>
<evidence type="ECO:0000313" key="4">
    <source>
        <dbReference type="Proteomes" id="UP000283210"/>
    </source>
</evidence>
<proteinExistence type="predicted"/>
<feature type="region of interest" description="Disordered" evidence="1">
    <location>
        <begin position="262"/>
        <end position="419"/>
    </location>
</feature>
<feature type="compositionally biased region" description="Polar residues" evidence="1">
    <location>
        <begin position="353"/>
        <end position="388"/>
    </location>
</feature>
<feature type="compositionally biased region" description="Low complexity" evidence="1">
    <location>
        <begin position="135"/>
        <end position="144"/>
    </location>
</feature>
<dbReference type="EMBL" id="CM012447">
    <property type="protein sequence ID" value="RVE67079.1"/>
    <property type="molecule type" value="Genomic_DNA"/>
</dbReference>
<gene>
    <name evidence="3" type="ORF">OJAV_G00113960</name>
</gene>
<accession>A0A3S2P8E2</accession>
<feature type="compositionally biased region" description="Gly residues" evidence="1">
    <location>
        <begin position="145"/>
        <end position="154"/>
    </location>
</feature>